<evidence type="ECO:0000256" key="3">
    <source>
        <dbReference type="ARBA" id="ARBA00022670"/>
    </source>
</evidence>
<keyword evidence="3" id="KW-0645">Protease</keyword>
<dbReference type="OrthoDB" id="9809354at2"/>
<dbReference type="Pfam" id="PF21337">
    <property type="entry name" value="Peptidase_M17_N_1"/>
    <property type="match status" value="1"/>
</dbReference>
<proteinExistence type="inferred from homology"/>
<dbReference type="PRINTS" id="PR00481">
    <property type="entry name" value="LAMNOPPTDASE"/>
</dbReference>
<dbReference type="InterPro" id="IPR000819">
    <property type="entry name" value="Peptidase_M17_C"/>
</dbReference>
<keyword evidence="8" id="KW-1185">Reference proteome</keyword>
<evidence type="ECO:0000259" key="6">
    <source>
        <dbReference type="PROSITE" id="PS00631"/>
    </source>
</evidence>
<dbReference type="GO" id="GO:0005737">
    <property type="term" value="C:cytoplasm"/>
    <property type="evidence" value="ECO:0007669"/>
    <property type="project" value="InterPro"/>
</dbReference>
<comment type="caution">
    <text evidence="7">The sequence shown here is derived from an EMBL/GenBank/DDBJ whole genome shotgun (WGS) entry which is preliminary data.</text>
</comment>
<evidence type="ECO:0000256" key="1">
    <source>
        <dbReference type="ARBA" id="ARBA00009528"/>
    </source>
</evidence>
<keyword evidence="2 7" id="KW-0031">Aminopeptidase</keyword>
<dbReference type="InterPro" id="IPR011356">
    <property type="entry name" value="Leucine_aapep/pepB"/>
</dbReference>
<dbReference type="Gene3D" id="3.40.630.10">
    <property type="entry name" value="Zn peptidases"/>
    <property type="match status" value="1"/>
</dbReference>
<dbReference type="CDD" id="cd00433">
    <property type="entry name" value="Peptidase_M17"/>
    <property type="match status" value="1"/>
</dbReference>
<gene>
    <name evidence="7" type="ORF">FEV51_05150</name>
</gene>
<dbReference type="AlphaFoldDB" id="A0A5S3P787"/>
<accession>A0A5S3P787</accession>
<dbReference type="Gene3D" id="3.40.220.10">
    <property type="entry name" value="Leucine Aminopeptidase, subunit E, domain 1"/>
    <property type="match status" value="1"/>
</dbReference>
<dbReference type="GO" id="GO:0070006">
    <property type="term" value="F:metalloaminopeptidase activity"/>
    <property type="evidence" value="ECO:0007669"/>
    <property type="project" value="InterPro"/>
</dbReference>
<dbReference type="SUPFAM" id="SSF53187">
    <property type="entry name" value="Zn-dependent exopeptidases"/>
    <property type="match status" value="1"/>
</dbReference>
<protein>
    <submittedName>
        <fullName evidence="7">Leucyl aminopeptidase family protein</fullName>
    </submittedName>
</protein>
<evidence type="ECO:0000313" key="7">
    <source>
        <dbReference type="EMBL" id="TMM49093.1"/>
    </source>
</evidence>
<dbReference type="GO" id="GO:0006508">
    <property type="term" value="P:proteolysis"/>
    <property type="evidence" value="ECO:0007669"/>
    <property type="project" value="UniProtKB-KW"/>
</dbReference>
<reference evidence="7 8" key="1">
    <citation type="submission" date="2019-05" db="EMBL/GenBank/DDBJ databases">
        <title>Erythrobacter marisflavi sp. nov., isolated from isolated from water of an estuary environment.</title>
        <authorList>
            <person name="Yoon J.-H."/>
        </authorList>
    </citation>
    <scope>NUCLEOTIDE SEQUENCE [LARGE SCALE GENOMIC DNA]</scope>
    <source>
        <strain evidence="7 8">KEM-5</strain>
    </source>
</reference>
<dbReference type="Proteomes" id="UP000309668">
    <property type="component" value="Unassembled WGS sequence"/>
</dbReference>
<dbReference type="Pfam" id="PF00883">
    <property type="entry name" value="Peptidase_M17"/>
    <property type="match status" value="1"/>
</dbReference>
<keyword evidence="4" id="KW-0378">Hydrolase</keyword>
<dbReference type="PANTHER" id="PTHR11963">
    <property type="entry name" value="LEUCINE AMINOPEPTIDASE-RELATED"/>
    <property type="match status" value="1"/>
</dbReference>
<dbReference type="PROSITE" id="PS00631">
    <property type="entry name" value="CYTOSOL_AP"/>
    <property type="match status" value="1"/>
</dbReference>
<organism evidence="7 8">
    <name type="scientific">Qipengyuania marisflavi</name>
    <dbReference type="NCBI Taxonomy" id="2486356"/>
    <lineage>
        <taxon>Bacteria</taxon>
        <taxon>Pseudomonadati</taxon>
        <taxon>Pseudomonadota</taxon>
        <taxon>Alphaproteobacteria</taxon>
        <taxon>Sphingomonadales</taxon>
        <taxon>Erythrobacteraceae</taxon>
        <taxon>Qipengyuania</taxon>
    </lineage>
</organism>
<evidence type="ECO:0000313" key="8">
    <source>
        <dbReference type="Proteomes" id="UP000309668"/>
    </source>
</evidence>
<dbReference type="PANTHER" id="PTHR11963:SF20">
    <property type="entry name" value="PEPTIDASE B"/>
    <property type="match status" value="1"/>
</dbReference>
<dbReference type="InterPro" id="IPR048816">
    <property type="entry name" value="Peptidase_M17_N_1"/>
</dbReference>
<name>A0A5S3P787_9SPHN</name>
<evidence type="ECO:0000256" key="2">
    <source>
        <dbReference type="ARBA" id="ARBA00022438"/>
    </source>
</evidence>
<keyword evidence="5" id="KW-0464">Manganese</keyword>
<feature type="domain" description="Cytosol aminopeptidase" evidence="6">
    <location>
        <begin position="308"/>
        <end position="315"/>
    </location>
</feature>
<sequence>MAESNPLIQPDRGQDAIPIHLVDKDGFEGWAKKLSTGQRAALTAQKFNGSGYQVGIVPDGDDWFAVGGVANPDDLSSWCMAKLAEALPEGTYRRADGDAGPALHGWQTAQYVFDRYKQAENPTGPRVLLTKEASKIDGAIAEAQAVCVIRDLVNTPAEDMGPAALEETIDALAKQHGGAVKTTRGDTLEQEYPMIHAVGRAAARPHAPRLIHLTWGKETDPVLAIVGKGVCFDSGGLDVKSSSGMLLMKKDMGGAAHAIALAGLVMGAGLRVRLHLLVPAVENAIAGNAFRPGDVLTSRKGLTVEIGNTDAEGRLVLADALDRASEEDPDLILDFATLTGAARVALGPEFPALMTRRDDTAQALIDAGRECDDEPWRLPLPDVYREWLNSDIADTNNAHANSFAGASVAGLFLDKFVGEEIDWAHFDTFSWRPTAKPGRPKGGDAYGLRAAWHMLRKRYG</sequence>
<dbReference type="InterPro" id="IPR043472">
    <property type="entry name" value="Macro_dom-like"/>
</dbReference>
<evidence type="ECO:0000256" key="5">
    <source>
        <dbReference type="ARBA" id="ARBA00023211"/>
    </source>
</evidence>
<dbReference type="GO" id="GO:0030145">
    <property type="term" value="F:manganese ion binding"/>
    <property type="evidence" value="ECO:0007669"/>
    <property type="project" value="InterPro"/>
</dbReference>
<dbReference type="EMBL" id="VCAO01000002">
    <property type="protein sequence ID" value="TMM49093.1"/>
    <property type="molecule type" value="Genomic_DNA"/>
</dbReference>
<evidence type="ECO:0000256" key="4">
    <source>
        <dbReference type="ARBA" id="ARBA00022801"/>
    </source>
</evidence>
<comment type="similarity">
    <text evidence="1">Belongs to the peptidase M17 family.</text>
</comment>
<dbReference type="RefSeq" id="WP_138616647.1">
    <property type="nucleotide sequence ID" value="NZ_VCAO01000002.1"/>
</dbReference>